<dbReference type="AlphaFoldDB" id="A0AAN4Z4M9"/>
<organism evidence="1 2">
    <name type="scientific">Pristionchus mayeri</name>
    <dbReference type="NCBI Taxonomy" id="1317129"/>
    <lineage>
        <taxon>Eukaryota</taxon>
        <taxon>Metazoa</taxon>
        <taxon>Ecdysozoa</taxon>
        <taxon>Nematoda</taxon>
        <taxon>Chromadorea</taxon>
        <taxon>Rhabditida</taxon>
        <taxon>Rhabditina</taxon>
        <taxon>Diplogasteromorpha</taxon>
        <taxon>Diplogasteroidea</taxon>
        <taxon>Neodiplogasteridae</taxon>
        <taxon>Pristionchus</taxon>
    </lineage>
</organism>
<dbReference type="Proteomes" id="UP001328107">
    <property type="component" value="Unassembled WGS sequence"/>
</dbReference>
<feature type="non-terminal residue" evidence="1">
    <location>
        <position position="1"/>
    </location>
</feature>
<comment type="caution">
    <text evidence="1">The sequence shown here is derived from an EMBL/GenBank/DDBJ whole genome shotgun (WGS) entry which is preliminary data.</text>
</comment>
<reference evidence="2" key="1">
    <citation type="submission" date="2022-10" db="EMBL/GenBank/DDBJ databases">
        <title>Genome assembly of Pristionchus species.</title>
        <authorList>
            <person name="Yoshida K."/>
            <person name="Sommer R.J."/>
        </authorList>
    </citation>
    <scope>NUCLEOTIDE SEQUENCE [LARGE SCALE GENOMIC DNA]</scope>
    <source>
        <strain evidence="2">RS5460</strain>
    </source>
</reference>
<proteinExistence type="predicted"/>
<accession>A0AAN4Z4M9</accession>
<dbReference type="EMBL" id="BTRK01000002">
    <property type="protein sequence ID" value="GMR34447.1"/>
    <property type="molecule type" value="Genomic_DNA"/>
</dbReference>
<keyword evidence="2" id="KW-1185">Reference proteome</keyword>
<gene>
    <name evidence="1" type="ORF">PMAYCL1PPCAC_04642</name>
</gene>
<protein>
    <submittedName>
        <fullName evidence="1">Uncharacterized protein</fullName>
    </submittedName>
</protein>
<name>A0AAN4Z4M9_9BILA</name>
<evidence type="ECO:0000313" key="1">
    <source>
        <dbReference type="EMBL" id="GMR34447.1"/>
    </source>
</evidence>
<sequence>LCISLISVILKPSAAVWNNEILDQVMEIGYHPYWENNDCEAFDESVQGAANSQLLTIEKELQVLKKQSPKAYKALLPIAGQVPTCPPVLTGSKRKIRAILYSRNCQS</sequence>
<evidence type="ECO:0000313" key="2">
    <source>
        <dbReference type="Proteomes" id="UP001328107"/>
    </source>
</evidence>